<comment type="caution">
    <text evidence="1">The sequence shown here is derived from an EMBL/GenBank/DDBJ whole genome shotgun (WGS) entry which is preliminary data.</text>
</comment>
<reference evidence="2" key="1">
    <citation type="journal article" date="2019" name="Int. J. Syst. Evol. Microbiol.">
        <title>The Global Catalogue of Microorganisms (GCM) 10K type strain sequencing project: providing services to taxonomists for standard genome sequencing and annotation.</title>
        <authorList>
            <consortium name="The Broad Institute Genomics Platform"/>
            <consortium name="The Broad Institute Genome Sequencing Center for Infectious Disease"/>
            <person name="Wu L."/>
            <person name="Ma J."/>
        </authorList>
    </citation>
    <scope>NUCLEOTIDE SEQUENCE [LARGE SCALE GENOMIC DNA]</scope>
    <source>
        <strain evidence="2">JCM 3115</strain>
    </source>
</reference>
<evidence type="ECO:0008006" key="3">
    <source>
        <dbReference type="Google" id="ProtNLM"/>
    </source>
</evidence>
<evidence type="ECO:0000313" key="2">
    <source>
        <dbReference type="Proteomes" id="UP000611554"/>
    </source>
</evidence>
<keyword evidence="2" id="KW-1185">Reference proteome</keyword>
<evidence type="ECO:0000313" key="1">
    <source>
        <dbReference type="EMBL" id="GGQ26869.1"/>
    </source>
</evidence>
<dbReference type="Proteomes" id="UP000611554">
    <property type="component" value="Unassembled WGS sequence"/>
</dbReference>
<sequence length="69" mass="7541">MHRAVPVRTAAPGRCGSWRDFAIVSRSDVSGKKSFQGPERREERGFPVLPAFVTRAAAGRLDEVVARSS</sequence>
<proteinExistence type="predicted"/>
<organism evidence="1 2">
    <name type="scientific">Streptosporangium pseudovulgare</name>
    <dbReference type="NCBI Taxonomy" id="35765"/>
    <lineage>
        <taxon>Bacteria</taxon>
        <taxon>Bacillati</taxon>
        <taxon>Actinomycetota</taxon>
        <taxon>Actinomycetes</taxon>
        <taxon>Streptosporangiales</taxon>
        <taxon>Streptosporangiaceae</taxon>
        <taxon>Streptosporangium</taxon>
    </lineage>
</organism>
<name>A0ABQ2RGM3_9ACTN</name>
<gene>
    <name evidence="1" type="ORF">GCM10010140_66440</name>
</gene>
<dbReference type="EMBL" id="BMQJ01000022">
    <property type="protein sequence ID" value="GGQ26869.1"/>
    <property type="molecule type" value="Genomic_DNA"/>
</dbReference>
<accession>A0ABQ2RGM3</accession>
<protein>
    <recommendedName>
        <fullName evidence="3">DUF397 domain-containing protein</fullName>
    </recommendedName>
</protein>